<evidence type="ECO:0000313" key="1">
    <source>
        <dbReference type="EMBL" id="DAD36143.1"/>
    </source>
</evidence>
<sequence length="45" mass="5188">MFREDFTNLVGDPTLSLKSPNLKQRKTHLIRAGSKNKTKNKKMNT</sequence>
<dbReference type="Proteomes" id="UP000607653">
    <property type="component" value="Unassembled WGS sequence"/>
</dbReference>
<evidence type="ECO:0000313" key="2">
    <source>
        <dbReference type="Proteomes" id="UP000607653"/>
    </source>
</evidence>
<dbReference type="AlphaFoldDB" id="A0A822YVL0"/>
<name>A0A822YVL0_NELNU</name>
<accession>A0A822YVL0</accession>
<comment type="caution">
    <text evidence="1">The sequence shown here is derived from an EMBL/GenBank/DDBJ whole genome shotgun (WGS) entry which is preliminary data.</text>
</comment>
<reference evidence="1 2" key="1">
    <citation type="journal article" date="2020" name="Mol. Biol. Evol.">
        <title>Distinct Expression and Methylation Patterns for Genes with Different Fates following a Single Whole-Genome Duplication in Flowering Plants.</title>
        <authorList>
            <person name="Shi T."/>
            <person name="Rahmani R.S."/>
            <person name="Gugger P.F."/>
            <person name="Wang M."/>
            <person name="Li H."/>
            <person name="Zhang Y."/>
            <person name="Li Z."/>
            <person name="Wang Q."/>
            <person name="Van de Peer Y."/>
            <person name="Marchal K."/>
            <person name="Chen J."/>
        </authorList>
    </citation>
    <scope>NUCLEOTIDE SEQUENCE [LARGE SCALE GENOMIC DNA]</scope>
    <source>
        <tissue evidence="1">Leaf</tissue>
    </source>
</reference>
<proteinExistence type="predicted"/>
<protein>
    <submittedName>
        <fullName evidence="1">Uncharacterized protein</fullName>
    </submittedName>
</protein>
<gene>
    <name evidence="1" type="ORF">HUJ06_006783</name>
</gene>
<organism evidence="1 2">
    <name type="scientific">Nelumbo nucifera</name>
    <name type="common">Sacred lotus</name>
    <dbReference type="NCBI Taxonomy" id="4432"/>
    <lineage>
        <taxon>Eukaryota</taxon>
        <taxon>Viridiplantae</taxon>
        <taxon>Streptophyta</taxon>
        <taxon>Embryophyta</taxon>
        <taxon>Tracheophyta</taxon>
        <taxon>Spermatophyta</taxon>
        <taxon>Magnoliopsida</taxon>
        <taxon>Proteales</taxon>
        <taxon>Nelumbonaceae</taxon>
        <taxon>Nelumbo</taxon>
    </lineage>
</organism>
<dbReference type="EMBL" id="DUZY01000004">
    <property type="protein sequence ID" value="DAD36143.1"/>
    <property type="molecule type" value="Genomic_DNA"/>
</dbReference>
<keyword evidence="2" id="KW-1185">Reference proteome</keyword>